<keyword evidence="1 11" id="KW-0963">Cytoplasm</keyword>
<reference evidence="14" key="2">
    <citation type="journal article" date="2021" name="PeerJ">
        <title>Extensive microbial diversity within the chicken gut microbiome revealed by metagenomics and culture.</title>
        <authorList>
            <person name="Gilroy R."/>
            <person name="Ravi A."/>
            <person name="Getino M."/>
            <person name="Pursley I."/>
            <person name="Horton D.L."/>
            <person name="Alikhan N.F."/>
            <person name="Baker D."/>
            <person name="Gharbi K."/>
            <person name="Hall N."/>
            <person name="Watson M."/>
            <person name="Adriaenssens E.M."/>
            <person name="Foster-Nyarko E."/>
            <person name="Jarju S."/>
            <person name="Secka A."/>
            <person name="Antonio M."/>
            <person name="Oren A."/>
            <person name="Chaudhuri R.R."/>
            <person name="La Ragione R."/>
            <person name="Hildebrand F."/>
            <person name="Pallen M.J."/>
        </authorList>
    </citation>
    <scope>NUCLEOTIDE SEQUENCE</scope>
    <source>
        <strain evidence="14">ChiSjej1B19-3389</strain>
    </source>
</reference>
<accession>A0A9D1CUA1</accession>
<dbReference type="InterPro" id="IPR004506">
    <property type="entry name" value="MnmA-like"/>
</dbReference>
<dbReference type="InterPro" id="IPR023382">
    <property type="entry name" value="MnmA-like_central_sf"/>
</dbReference>
<evidence type="ECO:0000259" key="12">
    <source>
        <dbReference type="Pfam" id="PF20258"/>
    </source>
</evidence>
<dbReference type="GO" id="GO:0005524">
    <property type="term" value="F:ATP binding"/>
    <property type="evidence" value="ECO:0007669"/>
    <property type="project" value="UniProtKB-KW"/>
</dbReference>
<feature type="domain" description="tRNA-specific 2-thiouridylase MnmA-like C-terminal" evidence="12">
    <location>
        <begin position="281"/>
        <end position="356"/>
    </location>
</feature>
<dbReference type="Gene3D" id="3.40.50.620">
    <property type="entry name" value="HUPs"/>
    <property type="match status" value="1"/>
</dbReference>
<dbReference type="Gene3D" id="2.30.30.280">
    <property type="entry name" value="Adenine nucleotide alpha hydrolases-like domains"/>
    <property type="match status" value="1"/>
</dbReference>
<dbReference type="Gene3D" id="2.40.30.10">
    <property type="entry name" value="Translation factors"/>
    <property type="match status" value="1"/>
</dbReference>
<keyword evidence="2 11" id="KW-0820">tRNA-binding</keyword>
<dbReference type="Pfam" id="PF20259">
    <property type="entry name" value="tRNA_Me_trans_M"/>
    <property type="match status" value="1"/>
</dbReference>
<evidence type="ECO:0000256" key="8">
    <source>
        <dbReference type="ARBA" id="ARBA00023157"/>
    </source>
</evidence>
<dbReference type="EC" id="2.8.1.13" evidence="11"/>
<feature type="domain" description="tRNA-specific 2-thiouridylase MnmA-like central" evidence="13">
    <location>
        <begin position="211"/>
        <end position="273"/>
    </location>
</feature>
<organism evidence="14 15">
    <name type="scientific">Candidatus Scatavimonas merdigallinarum</name>
    <dbReference type="NCBI Taxonomy" id="2840914"/>
    <lineage>
        <taxon>Bacteria</taxon>
        <taxon>Bacillati</taxon>
        <taxon>Bacillota</taxon>
        <taxon>Clostridia</taxon>
        <taxon>Eubacteriales</taxon>
        <taxon>Oscillospiraceae</taxon>
        <taxon>Oscillospiraceae incertae sedis</taxon>
        <taxon>Candidatus Scatavimonas</taxon>
    </lineage>
</organism>
<evidence type="ECO:0000259" key="13">
    <source>
        <dbReference type="Pfam" id="PF20259"/>
    </source>
</evidence>
<evidence type="ECO:0000256" key="6">
    <source>
        <dbReference type="ARBA" id="ARBA00022840"/>
    </source>
</evidence>
<feature type="binding site" evidence="11">
    <location>
        <position position="127"/>
    </location>
    <ligand>
        <name>ATP</name>
        <dbReference type="ChEBI" id="CHEBI:30616"/>
    </ligand>
</feature>
<evidence type="ECO:0000256" key="3">
    <source>
        <dbReference type="ARBA" id="ARBA00022679"/>
    </source>
</evidence>
<evidence type="ECO:0000256" key="2">
    <source>
        <dbReference type="ARBA" id="ARBA00022555"/>
    </source>
</evidence>
<comment type="caution">
    <text evidence="14">The sequence shown here is derived from an EMBL/GenBank/DDBJ whole genome shotgun (WGS) entry which is preliminary data.</text>
</comment>
<dbReference type="Pfam" id="PF03054">
    <property type="entry name" value="tRNA_Me_trans"/>
    <property type="match status" value="1"/>
</dbReference>
<dbReference type="Proteomes" id="UP000886787">
    <property type="component" value="Unassembled WGS sequence"/>
</dbReference>
<dbReference type="PANTHER" id="PTHR11933:SF5">
    <property type="entry name" value="MITOCHONDRIAL TRNA-SPECIFIC 2-THIOURIDYLASE 1"/>
    <property type="match status" value="1"/>
</dbReference>
<evidence type="ECO:0000256" key="9">
    <source>
        <dbReference type="ARBA" id="ARBA00051542"/>
    </source>
</evidence>
<keyword evidence="5 11" id="KW-0547">Nucleotide-binding</keyword>
<comment type="function">
    <text evidence="10 11">Catalyzes the 2-thiolation of uridine at the wobble position (U34) of tRNA, leading to the formation of s(2)U34.</text>
</comment>
<dbReference type="HAMAP" id="MF_00144">
    <property type="entry name" value="tRNA_thiouridyl_MnmA"/>
    <property type="match status" value="1"/>
</dbReference>
<keyword evidence="8" id="KW-1015">Disulfide bond</keyword>
<dbReference type="GO" id="GO:0000049">
    <property type="term" value="F:tRNA binding"/>
    <property type="evidence" value="ECO:0007669"/>
    <property type="project" value="UniProtKB-KW"/>
</dbReference>
<dbReference type="PANTHER" id="PTHR11933">
    <property type="entry name" value="TRNA 5-METHYLAMINOMETHYL-2-THIOURIDYLATE -METHYLTRANSFERASE"/>
    <property type="match status" value="1"/>
</dbReference>
<dbReference type="GO" id="GO:0005737">
    <property type="term" value="C:cytoplasm"/>
    <property type="evidence" value="ECO:0007669"/>
    <property type="project" value="UniProtKB-SubCell"/>
</dbReference>
<comment type="similarity">
    <text evidence="11">Belongs to the MnmA/TRMU family.</text>
</comment>
<dbReference type="SUPFAM" id="SSF52402">
    <property type="entry name" value="Adenine nucleotide alpha hydrolases-like"/>
    <property type="match status" value="1"/>
</dbReference>
<evidence type="ECO:0000256" key="11">
    <source>
        <dbReference type="HAMAP-Rule" id="MF_00144"/>
    </source>
</evidence>
<dbReference type="FunFam" id="2.40.30.10:FF:000023">
    <property type="entry name" value="tRNA-specific 2-thiouridylase MnmA"/>
    <property type="match status" value="1"/>
</dbReference>
<feature type="binding site" evidence="11">
    <location>
        <begin position="8"/>
        <end position="15"/>
    </location>
    <ligand>
        <name>ATP</name>
        <dbReference type="ChEBI" id="CHEBI:30616"/>
    </ligand>
</feature>
<feature type="site" description="Interaction with tRNA" evidence="11">
    <location>
        <position position="340"/>
    </location>
</feature>
<dbReference type="AlphaFoldDB" id="A0A9D1CUA1"/>
<reference evidence="14" key="1">
    <citation type="submission" date="2020-10" db="EMBL/GenBank/DDBJ databases">
        <authorList>
            <person name="Gilroy R."/>
        </authorList>
    </citation>
    <scope>NUCLEOTIDE SEQUENCE</scope>
    <source>
        <strain evidence="14">ChiSjej1B19-3389</strain>
    </source>
</reference>
<evidence type="ECO:0000313" key="15">
    <source>
        <dbReference type="Proteomes" id="UP000886787"/>
    </source>
</evidence>
<evidence type="ECO:0000256" key="4">
    <source>
        <dbReference type="ARBA" id="ARBA00022694"/>
    </source>
</evidence>
<keyword evidence="4 11" id="KW-0819">tRNA processing</keyword>
<dbReference type="FunFam" id="2.30.30.280:FF:000001">
    <property type="entry name" value="tRNA-specific 2-thiouridylase MnmA"/>
    <property type="match status" value="1"/>
</dbReference>
<feature type="binding site" evidence="11">
    <location>
        <position position="34"/>
    </location>
    <ligand>
        <name>ATP</name>
        <dbReference type="ChEBI" id="CHEBI:30616"/>
    </ligand>
</feature>
<keyword evidence="6 11" id="KW-0067">ATP-binding</keyword>
<evidence type="ECO:0000256" key="5">
    <source>
        <dbReference type="ARBA" id="ARBA00022741"/>
    </source>
</evidence>
<evidence type="ECO:0000256" key="7">
    <source>
        <dbReference type="ARBA" id="ARBA00022884"/>
    </source>
</evidence>
<evidence type="ECO:0000313" key="14">
    <source>
        <dbReference type="EMBL" id="HIQ80692.1"/>
    </source>
</evidence>
<name>A0A9D1CUA1_9FIRM</name>
<feature type="site" description="Interaction with tRNA" evidence="11">
    <location>
        <position position="128"/>
    </location>
</feature>
<dbReference type="InterPro" id="IPR046885">
    <property type="entry name" value="MnmA-like_C"/>
</dbReference>
<feature type="active site" description="Cysteine persulfide intermediate" evidence="11">
    <location>
        <position position="201"/>
    </location>
</feature>
<feature type="region of interest" description="Interaction with tRNA" evidence="11">
    <location>
        <begin position="151"/>
        <end position="153"/>
    </location>
</feature>
<gene>
    <name evidence="11 14" type="primary">mnmA</name>
    <name evidence="14" type="ORF">IAD32_05330</name>
</gene>
<dbReference type="Pfam" id="PF20258">
    <property type="entry name" value="tRNA_Me_trans_C"/>
    <property type="match status" value="1"/>
</dbReference>
<dbReference type="GO" id="GO:0002143">
    <property type="term" value="P:tRNA wobble position uridine thiolation"/>
    <property type="evidence" value="ECO:0007669"/>
    <property type="project" value="TreeGrafter"/>
</dbReference>
<dbReference type="FunFam" id="3.40.50.620:FF:000115">
    <property type="entry name" value="tRNA-specific 2-thiouridylase MnmA"/>
    <property type="match status" value="1"/>
</dbReference>
<comment type="caution">
    <text evidence="11">Lacks conserved residue(s) required for the propagation of feature annotation.</text>
</comment>
<keyword evidence="3 11" id="KW-0808">Transferase</keyword>
<protein>
    <recommendedName>
        <fullName evidence="11">tRNA-specific 2-thiouridylase MnmA</fullName>
        <ecNumber evidence="11">2.8.1.13</ecNumber>
    </recommendedName>
</protein>
<dbReference type="InterPro" id="IPR046884">
    <property type="entry name" value="MnmA-like_central"/>
</dbReference>
<comment type="subcellular location">
    <subcellularLocation>
        <location evidence="11">Cytoplasm</location>
    </subcellularLocation>
</comment>
<feature type="active site" description="Nucleophile" evidence="11">
    <location>
        <position position="103"/>
    </location>
</feature>
<dbReference type="NCBIfam" id="NF001138">
    <property type="entry name" value="PRK00143.1"/>
    <property type="match status" value="1"/>
</dbReference>
<feature type="region of interest" description="Interaction with tRNA" evidence="11">
    <location>
        <begin position="307"/>
        <end position="308"/>
    </location>
</feature>
<dbReference type="GO" id="GO:0103016">
    <property type="term" value="F:tRNA-uridine 2-sulfurtransferase activity"/>
    <property type="evidence" value="ECO:0007669"/>
    <property type="project" value="UniProtKB-EC"/>
</dbReference>
<evidence type="ECO:0000256" key="10">
    <source>
        <dbReference type="ARBA" id="ARBA00056575"/>
    </source>
</evidence>
<dbReference type="EMBL" id="DVFW01000026">
    <property type="protein sequence ID" value="HIQ80692.1"/>
    <property type="molecule type" value="Genomic_DNA"/>
</dbReference>
<dbReference type="InterPro" id="IPR014729">
    <property type="entry name" value="Rossmann-like_a/b/a_fold"/>
</dbReference>
<dbReference type="CDD" id="cd01998">
    <property type="entry name" value="MnmA_TRMU-like"/>
    <property type="match status" value="1"/>
</dbReference>
<proteinExistence type="inferred from homology"/>
<dbReference type="NCBIfam" id="TIGR00420">
    <property type="entry name" value="trmU"/>
    <property type="match status" value="1"/>
</dbReference>
<evidence type="ECO:0000256" key="1">
    <source>
        <dbReference type="ARBA" id="ARBA00022490"/>
    </source>
</evidence>
<keyword evidence="7 11" id="KW-0694">RNA-binding</keyword>
<comment type="catalytic activity">
    <reaction evidence="9 11">
        <text>S-sulfanyl-L-cysteinyl-[protein] + uridine(34) in tRNA + AH2 + ATP = 2-thiouridine(34) in tRNA + L-cysteinyl-[protein] + A + AMP + diphosphate + H(+)</text>
        <dbReference type="Rhea" id="RHEA:47032"/>
        <dbReference type="Rhea" id="RHEA-COMP:10131"/>
        <dbReference type="Rhea" id="RHEA-COMP:11726"/>
        <dbReference type="Rhea" id="RHEA-COMP:11727"/>
        <dbReference type="Rhea" id="RHEA-COMP:11728"/>
        <dbReference type="ChEBI" id="CHEBI:13193"/>
        <dbReference type="ChEBI" id="CHEBI:15378"/>
        <dbReference type="ChEBI" id="CHEBI:17499"/>
        <dbReference type="ChEBI" id="CHEBI:29950"/>
        <dbReference type="ChEBI" id="CHEBI:30616"/>
        <dbReference type="ChEBI" id="CHEBI:33019"/>
        <dbReference type="ChEBI" id="CHEBI:61963"/>
        <dbReference type="ChEBI" id="CHEBI:65315"/>
        <dbReference type="ChEBI" id="CHEBI:87170"/>
        <dbReference type="ChEBI" id="CHEBI:456215"/>
        <dbReference type="EC" id="2.8.1.13"/>
    </reaction>
</comment>
<sequence>MQEKVLVGMSGGVDSSVAAALLLEQGYHVSGVTLRLFADNGAAAEATSAGAGTDAIQDAKSVCDKLEIAHVVFDFCNVFQQEVISRFACGYKKGLTPNPCIDCNKHIKFGMLLQRAQAMGYDLIATGHYVQRVYDSASGRYLLKKAADVTKDQTYVLYMLTQRQLAGTLFPLGSMQKKQARQLAQNMGLVSAQKAESQDICFVQDGDYAGFLEKEWGVASVPGDFIYKDGTPLGRHRGIIHYTIGQRKGLGISYVHPLFVLDKNAGSNRITLGENTDLFSNRLKARDVNFIAVKGLDTPLHVTAKTRYSQKEAKAVVHPLSESEVIVEFTERQRAITPGQAVVFYDGDVVVGGGTIVPN</sequence>